<dbReference type="GO" id="GO:0004497">
    <property type="term" value="F:monooxygenase activity"/>
    <property type="evidence" value="ECO:0007669"/>
    <property type="project" value="InterPro"/>
</dbReference>
<keyword evidence="2" id="KW-0285">Flavoprotein</keyword>
<evidence type="ECO:0000256" key="4">
    <source>
        <dbReference type="ARBA" id="ARBA00023002"/>
    </source>
</evidence>
<dbReference type="InterPro" id="IPR050562">
    <property type="entry name" value="FAD_mOase_fung"/>
</dbReference>
<evidence type="ECO:0000313" key="8">
    <source>
        <dbReference type="Proteomes" id="UP000748756"/>
    </source>
</evidence>
<dbReference type="Pfam" id="PF01494">
    <property type="entry name" value="FAD_binding_3"/>
    <property type="match status" value="2"/>
</dbReference>
<dbReference type="Gene3D" id="3.50.50.60">
    <property type="entry name" value="FAD/NAD(P)-binding domain"/>
    <property type="match status" value="2"/>
</dbReference>
<dbReference type="AlphaFoldDB" id="A0A9P5S7J6"/>
<comment type="caution">
    <text evidence="7">The sequence shown here is derived from an EMBL/GenBank/DDBJ whole genome shotgun (WGS) entry which is preliminary data.</text>
</comment>
<evidence type="ECO:0000256" key="3">
    <source>
        <dbReference type="ARBA" id="ARBA00022827"/>
    </source>
</evidence>
<dbReference type="PANTHER" id="PTHR47356">
    <property type="entry name" value="FAD-DEPENDENT MONOOXYGENASE ASQG-RELATED"/>
    <property type="match status" value="1"/>
</dbReference>
<dbReference type="OrthoDB" id="16820at2759"/>
<proteinExistence type="inferred from homology"/>
<evidence type="ECO:0000256" key="2">
    <source>
        <dbReference type="ARBA" id="ARBA00022630"/>
    </source>
</evidence>
<dbReference type="PANTHER" id="PTHR47356:SF2">
    <property type="entry name" value="FAD-BINDING DOMAIN-CONTAINING PROTEIN-RELATED"/>
    <property type="match status" value="1"/>
</dbReference>
<dbReference type="InterPro" id="IPR036188">
    <property type="entry name" value="FAD/NAD-bd_sf"/>
</dbReference>
<dbReference type="Proteomes" id="UP000748756">
    <property type="component" value="Unassembled WGS sequence"/>
</dbReference>
<feature type="region of interest" description="Disordered" evidence="5">
    <location>
        <begin position="184"/>
        <end position="235"/>
    </location>
</feature>
<feature type="compositionally biased region" description="Polar residues" evidence="5">
    <location>
        <begin position="193"/>
        <end position="235"/>
    </location>
</feature>
<dbReference type="SUPFAM" id="SSF51905">
    <property type="entry name" value="FAD/NAD(P)-binding domain"/>
    <property type="match status" value="1"/>
</dbReference>
<comment type="similarity">
    <text evidence="1">Belongs to the paxM FAD-dependent monooxygenase family.</text>
</comment>
<keyword evidence="4" id="KW-0560">Oxidoreductase</keyword>
<feature type="region of interest" description="Disordered" evidence="5">
    <location>
        <begin position="255"/>
        <end position="339"/>
    </location>
</feature>
<feature type="domain" description="FAD-binding" evidence="6">
    <location>
        <begin position="396"/>
        <end position="477"/>
    </location>
</feature>
<name>A0A9P5S7J6_9FUNG</name>
<keyword evidence="3" id="KW-0274">FAD</keyword>
<reference evidence="7" key="1">
    <citation type="journal article" date="2020" name="Fungal Divers.">
        <title>Resolving the Mortierellaceae phylogeny through synthesis of multi-gene phylogenetics and phylogenomics.</title>
        <authorList>
            <person name="Vandepol N."/>
            <person name="Liber J."/>
            <person name="Desiro A."/>
            <person name="Na H."/>
            <person name="Kennedy M."/>
            <person name="Barry K."/>
            <person name="Grigoriev I.V."/>
            <person name="Miller A.N."/>
            <person name="O'Donnell K."/>
            <person name="Stajich J.E."/>
            <person name="Bonito G."/>
        </authorList>
    </citation>
    <scope>NUCLEOTIDE SEQUENCE</scope>
    <source>
        <strain evidence="7">NRRL 6426</strain>
    </source>
</reference>
<dbReference type="EMBL" id="JAAAUQ010000070">
    <property type="protein sequence ID" value="KAF9155360.1"/>
    <property type="molecule type" value="Genomic_DNA"/>
</dbReference>
<protein>
    <recommendedName>
        <fullName evidence="6">FAD-binding domain-containing protein</fullName>
    </recommendedName>
</protein>
<evidence type="ECO:0000313" key="7">
    <source>
        <dbReference type="EMBL" id="KAF9155360.1"/>
    </source>
</evidence>
<gene>
    <name evidence="7" type="ORF">BG015_010118</name>
</gene>
<evidence type="ECO:0000256" key="1">
    <source>
        <dbReference type="ARBA" id="ARBA00007992"/>
    </source>
</evidence>
<dbReference type="GO" id="GO:0071949">
    <property type="term" value="F:FAD binding"/>
    <property type="evidence" value="ECO:0007669"/>
    <property type="project" value="InterPro"/>
</dbReference>
<accession>A0A9P5S7J6</accession>
<dbReference type="InterPro" id="IPR002938">
    <property type="entry name" value="FAD-bd"/>
</dbReference>
<sequence length="560" mass="61659">MTVSFVVMPMLQQLGILDEVVAAGKRGTQSCIFNEKRERIYVIDYEQTIQMTGYEGYIISRPALYNILLSHVPTHRILRCKRVASIDQDTNPSLATVTCADGSSYSAQILVGADGAHSIVRKSLYSQLVLKDKLPMSDRKELKFKSVCLVGQTEVLDAKVFPEIEEPLCTVQFTVGDDKPYTSYSVSEKDTYSRSNRNSVASHRTSIFSNRTSSALDRSSSIQTKRSSTILDRSPSSSLLKRASTILSYSPSSVLKRKSSFPNKPHNAVPSPPRVTSAAADEPPSPTTTNSATDYSFAFSSSKDSSTVESGVDGAETGSKSRIRTSAPPPQSTLSVTAMGSDGVDTRNWFSTFIQESHDWGLAATEAMSNEVRNYAIASGDGKTMMLADLIDRTPKDQITKVMLEEKLFKTWYSGRVVLLGDACHKMNPSGGLGAMNAMQDALTLANWLNVLPSSSKPDLEDIFKEYKKERYPIAKAGFKHSQQYSRLYGKAWSADITRAMMKNMPGWLFTVMMKRLAGNRPIISFMAPPEDKGSVKPWPQRSLIKTHHLASVRTQGAAV</sequence>
<keyword evidence="8" id="KW-1185">Reference proteome</keyword>
<evidence type="ECO:0000256" key="5">
    <source>
        <dbReference type="SAM" id="MobiDB-lite"/>
    </source>
</evidence>
<evidence type="ECO:0000259" key="6">
    <source>
        <dbReference type="Pfam" id="PF01494"/>
    </source>
</evidence>
<feature type="domain" description="FAD-binding" evidence="6">
    <location>
        <begin position="7"/>
        <end position="127"/>
    </location>
</feature>
<organism evidence="7 8">
    <name type="scientific">Linnemannia schmuckeri</name>
    <dbReference type="NCBI Taxonomy" id="64567"/>
    <lineage>
        <taxon>Eukaryota</taxon>
        <taxon>Fungi</taxon>
        <taxon>Fungi incertae sedis</taxon>
        <taxon>Mucoromycota</taxon>
        <taxon>Mortierellomycotina</taxon>
        <taxon>Mortierellomycetes</taxon>
        <taxon>Mortierellales</taxon>
        <taxon>Mortierellaceae</taxon>
        <taxon>Linnemannia</taxon>
    </lineage>
</organism>
<feature type="compositionally biased region" description="Low complexity" evidence="5">
    <location>
        <begin position="296"/>
        <end position="305"/>
    </location>
</feature>